<dbReference type="GeneID" id="24095069"/>
<feature type="compositionally biased region" description="Basic and acidic residues" evidence="1">
    <location>
        <begin position="170"/>
        <end position="183"/>
    </location>
</feature>
<name>J4G1E4_9APHY</name>
<feature type="region of interest" description="Disordered" evidence="1">
    <location>
        <begin position="1"/>
        <end position="24"/>
    </location>
</feature>
<dbReference type="OrthoDB" id="3198848at2759"/>
<dbReference type="EMBL" id="HE796968">
    <property type="protein sequence ID" value="CCM00158.1"/>
    <property type="molecule type" value="Genomic_DNA"/>
</dbReference>
<organism evidence="2 3">
    <name type="scientific">Fibroporia radiculosa</name>
    <dbReference type="NCBI Taxonomy" id="599839"/>
    <lineage>
        <taxon>Eukaryota</taxon>
        <taxon>Fungi</taxon>
        <taxon>Dikarya</taxon>
        <taxon>Basidiomycota</taxon>
        <taxon>Agaricomycotina</taxon>
        <taxon>Agaricomycetes</taxon>
        <taxon>Polyporales</taxon>
        <taxon>Fibroporiaceae</taxon>
        <taxon>Fibroporia</taxon>
    </lineage>
</organism>
<dbReference type="AlphaFoldDB" id="J4G1E4"/>
<feature type="compositionally biased region" description="Basic and acidic residues" evidence="1">
    <location>
        <begin position="127"/>
        <end position="141"/>
    </location>
</feature>
<dbReference type="InParanoid" id="J4G1E4"/>
<gene>
    <name evidence="2" type="ORF">FIBRA_02186</name>
</gene>
<evidence type="ECO:0000256" key="1">
    <source>
        <dbReference type="SAM" id="MobiDB-lite"/>
    </source>
</evidence>
<evidence type="ECO:0000313" key="3">
    <source>
        <dbReference type="Proteomes" id="UP000006352"/>
    </source>
</evidence>
<evidence type="ECO:0000313" key="2">
    <source>
        <dbReference type="EMBL" id="CCM00158.1"/>
    </source>
</evidence>
<dbReference type="HOGENOM" id="CLU_132760_0_0_1"/>
<keyword evidence="3" id="KW-1185">Reference proteome</keyword>
<dbReference type="Proteomes" id="UP000006352">
    <property type="component" value="Unassembled WGS sequence"/>
</dbReference>
<protein>
    <submittedName>
        <fullName evidence="2">Uncharacterized protein</fullName>
    </submittedName>
</protein>
<sequence length="183" mass="20497">MGRPDTGRRHPHDHSHTPAARPTTPVNVVTYRYQDRMVYVTPAATYEEAVRYAQTVFPDELAHVDKSRIMFSVSVTSPDGSRSVQIGPMAWAAVTASLAQYEIIDVVVNPEVIIQDMDADGLPPYHRHLDVPNEEKREYRSRSASPSRAKSRTPSPNSSSSFGRTGKRQSWLEKLERHLPGSS</sequence>
<accession>J4G1E4</accession>
<feature type="region of interest" description="Disordered" evidence="1">
    <location>
        <begin position="123"/>
        <end position="183"/>
    </location>
</feature>
<feature type="compositionally biased region" description="Low complexity" evidence="1">
    <location>
        <begin position="142"/>
        <end position="164"/>
    </location>
</feature>
<dbReference type="RefSeq" id="XP_012179441.1">
    <property type="nucleotide sequence ID" value="XM_012324051.1"/>
</dbReference>
<reference evidence="2 3" key="1">
    <citation type="journal article" date="2012" name="Appl. Environ. Microbiol.">
        <title>Short-read sequencing for genomic analysis of the brown rot fungus Fibroporia radiculosa.</title>
        <authorList>
            <person name="Tang J.D."/>
            <person name="Perkins A.D."/>
            <person name="Sonstegard T.S."/>
            <person name="Schroeder S.G."/>
            <person name="Burgess S.C."/>
            <person name="Diehl S.V."/>
        </authorList>
    </citation>
    <scope>NUCLEOTIDE SEQUENCE [LARGE SCALE GENOMIC DNA]</scope>
    <source>
        <strain evidence="2 3">TFFH 294</strain>
    </source>
</reference>
<proteinExistence type="predicted"/>